<gene>
    <name evidence="1" type="ORF">F5984_21960</name>
</gene>
<evidence type="ECO:0000313" key="1">
    <source>
        <dbReference type="EMBL" id="KAB7727296.1"/>
    </source>
</evidence>
<dbReference type="AlphaFoldDB" id="A0A7J5TTU2"/>
<evidence type="ECO:0000313" key="2">
    <source>
        <dbReference type="Proteomes" id="UP000488299"/>
    </source>
</evidence>
<keyword evidence="2" id="KW-1185">Reference proteome</keyword>
<name>A0A7J5TTU2_9BACT</name>
<dbReference type="Proteomes" id="UP000488299">
    <property type="component" value="Unassembled WGS sequence"/>
</dbReference>
<dbReference type="RefSeq" id="WP_019991145.1">
    <property type="nucleotide sequence ID" value="NZ_WELI01000011.1"/>
</dbReference>
<dbReference type="NCBIfam" id="NF038153">
    <property type="entry name" value="lant_leader_L1a"/>
    <property type="match status" value="1"/>
</dbReference>
<dbReference type="InterPro" id="IPR058238">
    <property type="entry name" value="Lant_leader_dom"/>
</dbReference>
<proteinExistence type="predicted"/>
<dbReference type="EMBL" id="WELI01000011">
    <property type="protein sequence ID" value="KAB7727296.1"/>
    <property type="molecule type" value="Genomic_DNA"/>
</dbReference>
<reference evidence="1 2" key="1">
    <citation type="submission" date="2019-10" db="EMBL/GenBank/DDBJ databases">
        <title>Rudanella paleaurantiibacter sp. nov., isolated from sludge.</title>
        <authorList>
            <person name="Xu S.Q."/>
        </authorList>
    </citation>
    <scope>NUCLEOTIDE SEQUENCE [LARGE SCALE GENOMIC DNA]</scope>
    <source>
        <strain evidence="1 2">HX-22-17</strain>
    </source>
</reference>
<accession>A0A7J5TTU2</accession>
<comment type="caution">
    <text evidence="1">The sequence shown here is derived from an EMBL/GenBank/DDBJ whole genome shotgun (WGS) entry which is preliminary data.</text>
</comment>
<protein>
    <submittedName>
        <fullName evidence="1">Uncharacterized protein</fullName>
    </submittedName>
</protein>
<sequence length="62" mass="6433">MKKSAVSPLALDKETIGNLDEQELSQIAGGSDESGSQEECWVASCNSGSCNGTKTKVAIEAE</sequence>
<organism evidence="1 2">
    <name type="scientific">Rudanella paleaurantiibacter</name>
    <dbReference type="NCBI Taxonomy" id="2614655"/>
    <lineage>
        <taxon>Bacteria</taxon>
        <taxon>Pseudomonadati</taxon>
        <taxon>Bacteroidota</taxon>
        <taxon>Cytophagia</taxon>
        <taxon>Cytophagales</taxon>
        <taxon>Cytophagaceae</taxon>
        <taxon>Rudanella</taxon>
    </lineage>
</organism>